<comment type="similarity">
    <text evidence="1">Belongs to the Mu gp47/PBSX XkdT family.</text>
</comment>
<evidence type="ECO:0000256" key="1">
    <source>
        <dbReference type="ARBA" id="ARBA00038087"/>
    </source>
</evidence>
<evidence type="ECO:0000313" key="6">
    <source>
        <dbReference type="Proteomes" id="UP000266172"/>
    </source>
</evidence>
<dbReference type="InterPro" id="IPR052399">
    <property type="entry name" value="Phage_Baseplate_Assmbl_Protein"/>
</dbReference>
<reference evidence="5 6" key="1">
    <citation type="submission" date="2018-08" db="EMBL/GenBank/DDBJ databases">
        <title>A genome reference for cultivated species of the human gut microbiota.</title>
        <authorList>
            <person name="Zou Y."/>
            <person name="Xue W."/>
            <person name="Luo G."/>
        </authorList>
    </citation>
    <scope>NUCLEOTIDE SEQUENCE [LARGE SCALE GENOMIC DNA]</scope>
    <source>
        <strain evidence="5 6">AF22-12AC</strain>
    </source>
</reference>
<accession>A0A395V9C9</accession>
<feature type="domain" description="Baseplate J-like central" evidence="3">
    <location>
        <begin position="206"/>
        <end position="263"/>
    </location>
</feature>
<gene>
    <name evidence="5" type="ORF">DWX93_00845</name>
</gene>
<organism evidence="5 6">
    <name type="scientific">Roseburia hominis</name>
    <dbReference type="NCBI Taxonomy" id="301301"/>
    <lineage>
        <taxon>Bacteria</taxon>
        <taxon>Bacillati</taxon>
        <taxon>Bacillota</taxon>
        <taxon>Clostridia</taxon>
        <taxon>Lachnospirales</taxon>
        <taxon>Lachnospiraceae</taxon>
        <taxon>Roseburia</taxon>
    </lineage>
</organism>
<evidence type="ECO:0000259" key="3">
    <source>
        <dbReference type="Pfam" id="PF26078"/>
    </source>
</evidence>
<feature type="domain" description="Baseplate J-like C-terminal" evidence="4">
    <location>
        <begin position="294"/>
        <end position="371"/>
    </location>
</feature>
<proteinExistence type="inferred from homology"/>
<dbReference type="Pfam" id="PF26078">
    <property type="entry name" value="Baseplate_J_M"/>
    <property type="match status" value="1"/>
</dbReference>
<protein>
    <submittedName>
        <fullName evidence="5">Uncharacterized protein</fullName>
    </submittedName>
</protein>
<dbReference type="InterPro" id="IPR058530">
    <property type="entry name" value="Baseplate_J-like_C"/>
</dbReference>
<dbReference type="RefSeq" id="WP_118096205.1">
    <property type="nucleotide sequence ID" value="NZ_QRVL01000001.1"/>
</dbReference>
<dbReference type="AlphaFoldDB" id="A0A395V9C9"/>
<evidence type="ECO:0000313" key="5">
    <source>
        <dbReference type="EMBL" id="RGS41920.1"/>
    </source>
</evidence>
<dbReference type="Pfam" id="PF26079">
    <property type="entry name" value="Baseplate_J_C"/>
    <property type="match status" value="1"/>
</dbReference>
<dbReference type="Proteomes" id="UP000266172">
    <property type="component" value="Unassembled WGS sequence"/>
</dbReference>
<dbReference type="InterPro" id="IPR058531">
    <property type="entry name" value="Baseplate_J_M"/>
</dbReference>
<dbReference type="PANTHER" id="PTHR37829">
    <property type="entry name" value="PHAGE-LIKE ELEMENT PBSX PROTEIN XKDT"/>
    <property type="match status" value="1"/>
</dbReference>
<dbReference type="InterPro" id="IPR006949">
    <property type="entry name" value="Barrel_Baseplate_J-like"/>
</dbReference>
<feature type="domain" description="Baseplate protein J-like barrel" evidence="2">
    <location>
        <begin position="96"/>
        <end position="181"/>
    </location>
</feature>
<sequence>MQPEFNRPEFLEGNSAEEIHERMMNNLPSDIDDMPGGFPYDMTMPAALEKDEIINFHIVRAIMISFPEYSWDEWLDLHGRQVHLTRHEAEPAFGYVKISAAEGTEIRSGTIFCTAATETGPSIEYSATEDVVVGSEGSALVPVSAVEAGVGSNVVANTVVLMAVPDKNVTEINNPEQIKGGTERETDDDFYDRIAAEYSNSMTYLGNDADYIRWAKQAGAGDAIVIPVWNGPGTVKLVLVDGNGKPANDKLVQDVYNYIVSPNNRSARLLPTGTAELTCTAATTIAVNYVITGLVYDETTGIEQIKADFAEAIRAVYAKAKIEGILRYNDVRPLISSIAGVEDFDTFTMNGKTQNITLKSEEYPDTGTLNFS</sequence>
<name>A0A395V9C9_9FIRM</name>
<evidence type="ECO:0000259" key="2">
    <source>
        <dbReference type="Pfam" id="PF04865"/>
    </source>
</evidence>
<evidence type="ECO:0000259" key="4">
    <source>
        <dbReference type="Pfam" id="PF26079"/>
    </source>
</evidence>
<dbReference type="PANTHER" id="PTHR37829:SF3">
    <property type="entry name" value="PROTEIN JAYE-RELATED"/>
    <property type="match status" value="1"/>
</dbReference>
<dbReference type="EMBL" id="QRVL01000001">
    <property type="protein sequence ID" value="RGS41920.1"/>
    <property type="molecule type" value="Genomic_DNA"/>
</dbReference>
<comment type="caution">
    <text evidence="5">The sequence shown here is derived from an EMBL/GenBank/DDBJ whole genome shotgun (WGS) entry which is preliminary data.</text>
</comment>
<dbReference type="Pfam" id="PF04865">
    <property type="entry name" value="Baseplate_J"/>
    <property type="match status" value="1"/>
</dbReference>